<organism evidence="3 4">
    <name type="scientific">Diabrotica virgifera virgifera</name>
    <name type="common">western corn rootworm</name>
    <dbReference type="NCBI Taxonomy" id="50390"/>
    <lineage>
        <taxon>Eukaryota</taxon>
        <taxon>Metazoa</taxon>
        <taxon>Ecdysozoa</taxon>
        <taxon>Arthropoda</taxon>
        <taxon>Hexapoda</taxon>
        <taxon>Insecta</taxon>
        <taxon>Pterygota</taxon>
        <taxon>Neoptera</taxon>
        <taxon>Endopterygota</taxon>
        <taxon>Coleoptera</taxon>
        <taxon>Polyphaga</taxon>
        <taxon>Cucujiformia</taxon>
        <taxon>Chrysomeloidea</taxon>
        <taxon>Chrysomelidae</taxon>
        <taxon>Galerucinae</taxon>
        <taxon>Diabroticina</taxon>
        <taxon>Diabroticites</taxon>
        <taxon>Diabrotica</taxon>
    </lineage>
</organism>
<dbReference type="EnsemblMetazoa" id="XM_050647795.1">
    <property type="protein sequence ID" value="XP_050503752.1"/>
    <property type="gene ID" value="LOC126882775"/>
</dbReference>
<dbReference type="SMART" id="SM00848">
    <property type="entry name" value="Inhibitor_I29"/>
    <property type="match status" value="1"/>
</dbReference>
<dbReference type="Pfam" id="PF08246">
    <property type="entry name" value="Inhibitor_I29"/>
    <property type="match status" value="1"/>
</dbReference>
<reference evidence="3" key="1">
    <citation type="submission" date="2025-05" db="UniProtKB">
        <authorList>
            <consortium name="EnsemblMetazoa"/>
        </authorList>
    </citation>
    <scope>IDENTIFICATION</scope>
</reference>
<accession>A0ABM5K0N5</accession>
<feature type="signal peptide" evidence="1">
    <location>
        <begin position="1"/>
        <end position="20"/>
    </location>
</feature>
<dbReference type="Gene3D" id="1.10.287.2250">
    <property type="match status" value="1"/>
</dbReference>
<feature type="chain" id="PRO_5047473043" description="Cathepsin propeptide inhibitor domain-containing protein" evidence="1">
    <location>
        <begin position="21"/>
        <end position="94"/>
    </location>
</feature>
<evidence type="ECO:0000313" key="3">
    <source>
        <dbReference type="EnsemblMetazoa" id="XP_050503752.1"/>
    </source>
</evidence>
<dbReference type="InterPro" id="IPR038765">
    <property type="entry name" value="Papain-like_cys_pep_sf"/>
</dbReference>
<evidence type="ECO:0000256" key="1">
    <source>
        <dbReference type="SAM" id="SignalP"/>
    </source>
</evidence>
<keyword evidence="4" id="KW-1185">Reference proteome</keyword>
<dbReference type="InterPro" id="IPR013201">
    <property type="entry name" value="Prot_inhib_I29"/>
</dbReference>
<dbReference type="Proteomes" id="UP001652700">
    <property type="component" value="Unplaced"/>
</dbReference>
<dbReference type="RefSeq" id="XP_050503752.1">
    <property type="nucleotide sequence ID" value="XM_050647795.1"/>
</dbReference>
<evidence type="ECO:0000259" key="2">
    <source>
        <dbReference type="SMART" id="SM00848"/>
    </source>
</evidence>
<sequence>MISKYFLLLLAVYLVSIVTADTDEEQFNVFMQRFNKSYPSVEEEMKRFKIFQDNLRSIEEHNRKFKRREVTYSITVNRYSDLTQEEILANITGK</sequence>
<dbReference type="GeneID" id="126882775"/>
<feature type="domain" description="Cathepsin propeptide inhibitor" evidence="2">
    <location>
        <begin position="27"/>
        <end position="87"/>
    </location>
</feature>
<dbReference type="SUPFAM" id="SSF54001">
    <property type="entry name" value="Cysteine proteinases"/>
    <property type="match status" value="1"/>
</dbReference>
<protein>
    <recommendedName>
        <fullName evidence="2">Cathepsin propeptide inhibitor domain-containing protein</fullName>
    </recommendedName>
</protein>
<proteinExistence type="predicted"/>
<name>A0ABM5K0N5_DIAVI</name>
<keyword evidence="1" id="KW-0732">Signal</keyword>
<evidence type="ECO:0000313" key="4">
    <source>
        <dbReference type="Proteomes" id="UP001652700"/>
    </source>
</evidence>